<feature type="non-terminal residue" evidence="1">
    <location>
        <position position="1"/>
    </location>
</feature>
<organism evidence="1 2">
    <name type="scientific">Oryza sativa subsp. japonica</name>
    <name type="common">Rice</name>
    <dbReference type="NCBI Taxonomy" id="39947"/>
    <lineage>
        <taxon>Eukaryota</taxon>
        <taxon>Viridiplantae</taxon>
        <taxon>Streptophyta</taxon>
        <taxon>Embryophyta</taxon>
        <taxon>Tracheophyta</taxon>
        <taxon>Spermatophyta</taxon>
        <taxon>Magnoliopsida</taxon>
        <taxon>Liliopsida</taxon>
        <taxon>Poales</taxon>
        <taxon>Poaceae</taxon>
        <taxon>BOP clade</taxon>
        <taxon>Oryzoideae</taxon>
        <taxon>Oryzeae</taxon>
        <taxon>Oryzinae</taxon>
        <taxon>Oryza</taxon>
        <taxon>Oryza sativa</taxon>
    </lineage>
</organism>
<dbReference type="InParanoid" id="A0A0P0WCE6"/>
<reference evidence="1 2" key="3">
    <citation type="journal article" date="2013" name="Rice">
        <title>Improvement of the Oryza sativa Nipponbare reference genome using next generation sequence and optical map data.</title>
        <authorList>
            <person name="Kawahara Y."/>
            <person name="de la Bastide M."/>
            <person name="Hamilton J.P."/>
            <person name="Kanamori H."/>
            <person name="McCombie W.R."/>
            <person name="Ouyang S."/>
            <person name="Schwartz D.C."/>
            <person name="Tanaka T."/>
            <person name="Wu J."/>
            <person name="Zhou S."/>
            <person name="Childs K.L."/>
            <person name="Davidson R.M."/>
            <person name="Lin H."/>
            <person name="Quesada-Ocampo L."/>
            <person name="Vaillancourt B."/>
            <person name="Sakai H."/>
            <person name="Lee S.S."/>
            <person name="Kim J."/>
            <person name="Numa H."/>
            <person name="Itoh T."/>
            <person name="Buell C.R."/>
            <person name="Matsumoto T."/>
        </authorList>
    </citation>
    <scope>NUCLEOTIDE SEQUENCE [LARGE SCALE GENOMIC DNA]</scope>
    <source>
        <strain evidence="2">cv. Nipponbare</strain>
    </source>
</reference>
<sequence>GHQTSLIKISTDHHQNDLRSSLLLKLSKLLSDSAATLITLIFANITLNLSKSLRDALLFWTISFLPHELFSHLFFTSLPPLP</sequence>
<accession>A0A0P0WCE6</accession>
<gene>
    <name evidence="1" type="ordered locus">Os04g0515350</name>
    <name evidence="1" type="ORF">OSNPB_040515350</name>
</gene>
<protein>
    <submittedName>
        <fullName evidence="1">Os04g0515350 protein</fullName>
    </submittedName>
</protein>
<dbReference type="Gramene" id="Os04t0515350-00">
    <property type="protein sequence ID" value="Os04t0515350-00"/>
    <property type="gene ID" value="Os04g0515350"/>
</dbReference>
<proteinExistence type="predicted"/>
<dbReference type="AlphaFoldDB" id="A0A0P0WCE6"/>
<dbReference type="Proteomes" id="UP000059680">
    <property type="component" value="Chromosome 4"/>
</dbReference>
<evidence type="ECO:0000313" key="2">
    <source>
        <dbReference type="Proteomes" id="UP000059680"/>
    </source>
</evidence>
<dbReference type="EMBL" id="AP014960">
    <property type="protein sequence ID" value="BAS90076.1"/>
    <property type="molecule type" value="Genomic_DNA"/>
</dbReference>
<name>A0A0P0WCE6_ORYSJ</name>
<dbReference type="PaxDb" id="39947-A0A0P0WCE6"/>
<keyword evidence="2" id="KW-1185">Reference proteome</keyword>
<reference evidence="1 2" key="2">
    <citation type="journal article" date="2013" name="Plant Cell Physiol.">
        <title>Rice Annotation Project Database (RAP-DB): an integrative and interactive database for rice genomics.</title>
        <authorList>
            <person name="Sakai H."/>
            <person name="Lee S.S."/>
            <person name="Tanaka T."/>
            <person name="Numa H."/>
            <person name="Kim J."/>
            <person name="Kawahara Y."/>
            <person name="Wakimoto H."/>
            <person name="Yang C.C."/>
            <person name="Iwamoto M."/>
            <person name="Abe T."/>
            <person name="Yamada Y."/>
            <person name="Muto A."/>
            <person name="Inokuchi H."/>
            <person name="Ikemura T."/>
            <person name="Matsumoto T."/>
            <person name="Sasaki T."/>
            <person name="Itoh T."/>
        </authorList>
    </citation>
    <scope>NUCLEOTIDE SEQUENCE [LARGE SCALE GENOMIC DNA]</scope>
    <source>
        <strain evidence="2">cv. Nipponbare</strain>
    </source>
</reference>
<evidence type="ECO:0000313" key="1">
    <source>
        <dbReference type="EMBL" id="BAS90076.1"/>
    </source>
</evidence>
<reference evidence="2" key="1">
    <citation type="journal article" date="2005" name="Nature">
        <title>The map-based sequence of the rice genome.</title>
        <authorList>
            <consortium name="International rice genome sequencing project (IRGSP)"/>
            <person name="Matsumoto T."/>
            <person name="Wu J."/>
            <person name="Kanamori H."/>
            <person name="Katayose Y."/>
            <person name="Fujisawa M."/>
            <person name="Namiki N."/>
            <person name="Mizuno H."/>
            <person name="Yamamoto K."/>
            <person name="Antonio B.A."/>
            <person name="Baba T."/>
            <person name="Sakata K."/>
            <person name="Nagamura Y."/>
            <person name="Aoki H."/>
            <person name="Arikawa K."/>
            <person name="Arita K."/>
            <person name="Bito T."/>
            <person name="Chiden Y."/>
            <person name="Fujitsuka N."/>
            <person name="Fukunaka R."/>
            <person name="Hamada M."/>
            <person name="Harada C."/>
            <person name="Hayashi A."/>
            <person name="Hijishita S."/>
            <person name="Honda M."/>
            <person name="Hosokawa S."/>
            <person name="Ichikawa Y."/>
            <person name="Idonuma A."/>
            <person name="Iijima M."/>
            <person name="Ikeda M."/>
            <person name="Ikeno M."/>
            <person name="Ito K."/>
            <person name="Ito S."/>
            <person name="Ito T."/>
            <person name="Ito Y."/>
            <person name="Ito Y."/>
            <person name="Iwabuchi A."/>
            <person name="Kamiya K."/>
            <person name="Karasawa W."/>
            <person name="Kurita K."/>
            <person name="Katagiri S."/>
            <person name="Kikuta A."/>
            <person name="Kobayashi H."/>
            <person name="Kobayashi N."/>
            <person name="Machita K."/>
            <person name="Maehara T."/>
            <person name="Masukawa M."/>
            <person name="Mizubayashi T."/>
            <person name="Mukai Y."/>
            <person name="Nagasaki H."/>
            <person name="Nagata Y."/>
            <person name="Naito S."/>
            <person name="Nakashima M."/>
            <person name="Nakama Y."/>
            <person name="Nakamichi Y."/>
            <person name="Nakamura M."/>
            <person name="Meguro A."/>
            <person name="Negishi M."/>
            <person name="Ohta I."/>
            <person name="Ohta T."/>
            <person name="Okamoto M."/>
            <person name="Ono N."/>
            <person name="Saji S."/>
            <person name="Sakaguchi M."/>
            <person name="Sakai K."/>
            <person name="Shibata M."/>
            <person name="Shimokawa T."/>
            <person name="Song J."/>
            <person name="Takazaki Y."/>
            <person name="Terasawa K."/>
            <person name="Tsugane M."/>
            <person name="Tsuji K."/>
            <person name="Ueda S."/>
            <person name="Waki K."/>
            <person name="Yamagata H."/>
            <person name="Yamamoto M."/>
            <person name="Yamamoto S."/>
            <person name="Yamane H."/>
            <person name="Yoshiki S."/>
            <person name="Yoshihara R."/>
            <person name="Yukawa K."/>
            <person name="Zhong H."/>
            <person name="Yano M."/>
            <person name="Yuan Q."/>
            <person name="Ouyang S."/>
            <person name="Liu J."/>
            <person name="Jones K.M."/>
            <person name="Gansberger K."/>
            <person name="Moffat K."/>
            <person name="Hill J."/>
            <person name="Bera J."/>
            <person name="Fadrosh D."/>
            <person name="Jin S."/>
            <person name="Johri S."/>
            <person name="Kim M."/>
            <person name="Overton L."/>
            <person name="Reardon M."/>
            <person name="Tsitrin T."/>
            <person name="Vuong H."/>
            <person name="Weaver B."/>
            <person name="Ciecko A."/>
            <person name="Tallon L."/>
            <person name="Jackson J."/>
            <person name="Pai G."/>
            <person name="Aken S.V."/>
            <person name="Utterback T."/>
            <person name="Reidmuller S."/>
            <person name="Feldblyum T."/>
            <person name="Hsiao J."/>
            <person name="Zismann V."/>
            <person name="Iobst S."/>
            <person name="de Vazeille A.R."/>
            <person name="Buell C.R."/>
            <person name="Ying K."/>
            <person name="Li Y."/>
            <person name="Lu T."/>
            <person name="Huang Y."/>
            <person name="Zhao Q."/>
            <person name="Feng Q."/>
            <person name="Zhang L."/>
            <person name="Zhu J."/>
            <person name="Weng Q."/>
            <person name="Mu J."/>
            <person name="Lu Y."/>
            <person name="Fan D."/>
            <person name="Liu Y."/>
            <person name="Guan J."/>
            <person name="Zhang Y."/>
            <person name="Yu S."/>
            <person name="Liu X."/>
            <person name="Zhang Y."/>
            <person name="Hong G."/>
            <person name="Han B."/>
            <person name="Choisne N."/>
            <person name="Demange N."/>
            <person name="Orjeda G."/>
            <person name="Samain S."/>
            <person name="Cattolico L."/>
            <person name="Pelletier E."/>
            <person name="Couloux A."/>
            <person name="Segurens B."/>
            <person name="Wincker P."/>
            <person name="D'Hont A."/>
            <person name="Scarpelli C."/>
            <person name="Weissenbach J."/>
            <person name="Salanoubat M."/>
            <person name="Quetier F."/>
            <person name="Yu Y."/>
            <person name="Kim H.R."/>
            <person name="Rambo T."/>
            <person name="Currie J."/>
            <person name="Collura K."/>
            <person name="Luo M."/>
            <person name="Yang T."/>
            <person name="Ammiraju J.S.S."/>
            <person name="Engler F."/>
            <person name="Soderlund C."/>
            <person name="Wing R.A."/>
            <person name="Palmer L.E."/>
            <person name="de la Bastide M."/>
            <person name="Spiegel L."/>
            <person name="Nascimento L."/>
            <person name="Zutavern T."/>
            <person name="O'Shaughnessy A."/>
            <person name="Dike S."/>
            <person name="Dedhia N."/>
            <person name="Preston R."/>
            <person name="Balija V."/>
            <person name="McCombie W.R."/>
            <person name="Chow T."/>
            <person name="Chen H."/>
            <person name="Chung M."/>
            <person name="Chen C."/>
            <person name="Shaw J."/>
            <person name="Wu H."/>
            <person name="Hsiao K."/>
            <person name="Chao Y."/>
            <person name="Chu M."/>
            <person name="Cheng C."/>
            <person name="Hour A."/>
            <person name="Lee P."/>
            <person name="Lin S."/>
            <person name="Lin Y."/>
            <person name="Liou J."/>
            <person name="Liu S."/>
            <person name="Hsing Y."/>
            <person name="Raghuvanshi S."/>
            <person name="Mohanty A."/>
            <person name="Bharti A.K."/>
            <person name="Gaur A."/>
            <person name="Gupta V."/>
            <person name="Kumar D."/>
            <person name="Ravi V."/>
            <person name="Vij S."/>
            <person name="Kapur A."/>
            <person name="Khurana P."/>
            <person name="Khurana P."/>
            <person name="Khurana J.P."/>
            <person name="Tyagi A.K."/>
            <person name="Gaikwad K."/>
            <person name="Singh A."/>
            <person name="Dalal V."/>
            <person name="Srivastava S."/>
            <person name="Dixit A."/>
            <person name="Pal A.K."/>
            <person name="Ghazi I.A."/>
            <person name="Yadav M."/>
            <person name="Pandit A."/>
            <person name="Bhargava A."/>
            <person name="Sureshbabu K."/>
            <person name="Batra K."/>
            <person name="Sharma T.R."/>
            <person name="Mohapatra T."/>
            <person name="Singh N.K."/>
            <person name="Messing J."/>
            <person name="Nelson A.B."/>
            <person name="Fuks G."/>
            <person name="Kavchok S."/>
            <person name="Keizer G."/>
            <person name="Linton E."/>
            <person name="Llaca V."/>
            <person name="Song R."/>
            <person name="Tanyolac B."/>
            <person name="Young S."/>
            <person name="Ho-Il K."/>
            <person name="Hahn J.H."/>
            <person name="Sangsakoo G."/>
            <person name="Vanavichit A."/>
            <person name="de Mattos Luiz.A.T."/>
            <person name="Zimmer P.D."/>
            <person name="Malone G."/>
            <person name="Dellagostin O."/>
            <person name="de Oliveira A.C."/>
            <person name="Bevan M."/>
            <person name="Bancroft I."/>
            <person name="Minx P."/>
            <person name="Cordum H."/>
            <person name="Wilson R."/>
            <person name="Cheng Z."/>
            <person name="Jin W."/>
            <person name="Jiang J."/>
            <person name="Leong S.A."/>
            <person name="Iwama H."/>
            <person name="Gojobori T."/>
            <person name="Itoh T."/>
            <person name="Niimura Y."/>
            <person name="Fujii Y."/>
            <person name="Habara T."/>
            <person name="Sakai H."/>
            <person name="Sato Y."/>
            <person name="Wilson G."/>
            <person name="Kumar K."/>
            <person name="McCouch S."/>
            <person name="Juretic N."/>
            <person name="Hoen D."/>
            <person name="Wright S."/>
            <person name="Bruskiewich R."/>
            <person name="Bureau T."/>
            <person name="Miyao A."/>
            <person name="Hirochika H."/>
            <person name="Nishikawa T."/>
            <person name="Kadowaki K."/>
            <person name="Sugiura M."/>
            <person name="Burr B."/>
            <person name="Sasaki T."/>
        </authorList>
    </citation>
    <scope>NUCLEOTIDE SEQUENCE [LARGE SCALE GENOMIC DNA]</scope>
    <source>
        <strain evidence="2">cv. Nipponbare</strain>
    </source>
</reference>